<keyword evidence="3" id="KW-0731">Sigma factor</keyword>
<dbReference type="InterPro" id="IPR013249">
    <property type="entry name" value="RNA_pol_sigma70_r4_t2"/>
</dbReference>
<evidence type="ECO:0000256" key="4">
    <source>
        <dbReference type="ARBA" id="ARBA00023125"/>
    </source>
</evidence>
<dbReference type="EMBL" id="FOFA01000001">
    <property type="protein sequence ID" value="SEP84570.1"/>
    <property type="molecule type" value="Genomic_DNA"/>
</dbReference>
<dbReference type="STRING" id="1036181.SAMN05421756_101861"/>
<dbReference type="InterPro" id="IPR013325">
    <property type="entry name" value="RNA_pol_sigma_r2"/>
</dbReference>
<protein>
    <submittedName>
        <fullName evidence="9">RNA polymerase sigma-70 factor, ECF subfamily</fullName>
    </submittedName>
</protein>
<dbReference type="InterPro" id="IPR036388">
    <property type="entry name" value="WH-like_DNA-bd_sf"/>
</dbReference>
<evidence type="ECO:0000256" key="6">
    <source>
        <dbReference type="SAM" id="MobiDB-lite"/>
    </source>
</evidence>
<evidence type="ECO:0000313" key="10">
    <source>
        <dbReference type="Proteomes" id="UP000198504"/>
    </source>
</evidence>
<reference evidence="10" key="1">
    <citation type="submission" date="2016-10" db="EMBL/GenBank/DDBJ databases">
        <authorList>
            <person name="Varghese N."/>
            <person name="Submissions S."/>
        </authorList>
    </citation>
    <scope>NUCLEOTIDE SEQUENCE [LARGE SCALE GENOMIC DNA]</scope>
    <source>
        <strain evidence="10">CGMCC 4.6856</strain>
    </source>
</reference>
<dbReference type="NCBIfam" id="NF007225">
    <property type="entry name" value="PRK09643.1"/>
    <property type="match status" value="1"/>
</dbReference>
<keyword evidence="2" id="KW-0805">Transcription regulation</keyword>
<evidence type="ECO:0000259" key="8">
    <source>
        <dbReference type="Pfam" id="PF08281"/>
    </source>
</evidence>
<evidence type="ECO:0000259" key="7">
    <source>
        <dbReference type="Pfam" id="PF04542"/>
    </source>
</evidence>
<accession>A0A1H9B699</accession>
<keyword evidence="5" id="KW-0804">Transcription</keyword>
<dbReference type="Proteomes" id="UP000198504">
    <property type="component" value="Unassembled WGS sequence"/>
</dbReference>
<dbReference type="Gene3D" id="1.10.1740.10">
    <property type="match status" value="1"/>
</dbReference>
<evidence type="ECO:0000256" key="1">
    <source>
        <dbReference type="ARBA" id="ARBA00010641"/>
    </source>
</evidence>
<keyword evidence="4" id="KW-0238">DNA-binding</keyword>
<evidence type="ECO:0000313" key="9">
    <source>
        <dbReference type="EMBL" id="SEP84570.1"/>
    </source>
</evidence>
<dbReference type="OrthoDB" id="9780326at2"/>
<dbReference type="GO" id="GO:0016987">
    <property type="term" value="F:sigma factor activity"/>
    <property type="evidence" value="ECO:0007669"/>
    <property type="project" value="UniProtKB-KW"/>
</dbReference>
<dbReference type="InterPro" id="IPR039425">
    <property type="entry name" value="RNA_pol_sigma-70-like"/>
</dbReference>
<dbReference type="Pfam" id="PF04542">
    <property type="entry name" value="Sigma70_r2"/>
    <property type="match status" value="1"/>
</dbReference>
<keyword evidence="10" id="KW-1185">Reference proteome</keyword>
<dbReference type="Pfam" id="PF08281">
    <property type="entry name" value="Sigma70_r4_2"/>
    <property type="match status" value="1"/>
</dbReference>
<evidence type="ECO:0000256" key="2">
    <source>
        <dbReference type="ARBA" id="ARBA00023015"/>
    </source>
</evidence>
<gene>
    <name evidence="9" type="ORF">SAMN05421756_101861</name>
</gene>
<evidence type="ECO:0000256" key="3">
    <source>
        <dbReference type="ARBA" id="ARBA00023082"/>
    </source>
</evidence>
<dbReference type="NCBIfam" id="TIGR02937">
    <property type="entry name" value="sigma70-ECF"/>
    <property type="match status" value="1"/>
</dbReference>
<dbReference type="GO" id="GO:0006352">
    <property type="term" value="P:DNA-templated transcription initiation"/>
    <property type="evidence" value="ECO:0007669"/>
    <property type="project" value="InterPro"/>
</dbReference>
<dbReference type="PANTHER" id="PTHR43133">
    <property type="entry name" value="RNA POLYMERASE ECF-TYPE SIGMA FACTO"/>
    <property type="match status" value="1"/>
</dbReference>
<dbReference type="InterPro" id="IPR013324">
    <property type="entry name" value="RNA_pol_sigma_r3/r4-like"/>
</dbReference>
<organism evidence="9 10">
    <name type="scientific">Microlunatus flavus</name>
    <dbReference type="NCBI Taxonomy" id="1036181"/>
    <lineage>
        <taxon>Bacteria</taxon>
        <taxon>Bacillati</taxon>
        <taxon>Actinomycetota</taxon>
        <taxon>Actinomycetes</taxon>
        <taxon>Propionibacteriales</taxon>
        <taxon>Propionibacteriaceae</taxon>
        <taxon>Microlunatus</taxon>
    </lineage>
</organism>
<dbReference type="CDD" id="cd06171">
    <property type="entry name" value="Sigma70_r4"/>
    <property type="match status" value="1"/>
</dbReference>
<dbReference type="InterPro" id="IPR014284">
    <property type="entry name" value="RNA_pol_sigma-70_dom"/>
</dbReference>
<feature type="domain" description="RNA polymerase sigma factor 70 region 4 type 2" evidence="8">
    <location>
        <begin position="177"/>
        <end position="229"/>
    </location>
</feature>
<dbReference type="Gene3D" id="1.10.10.10">
    <property type="entry name" value="Winged helix-like DNA-binding domain superfamily/Winged helix DNA-binding domain"/>
    <property type="match status" value="1"/>
</dbReference>
<dbReference type="SUPFAM" id="SSF88946">
    <property type="entry name" value="Sigma2 domain of RNA polymerase sigma factors"/>
    <property type="match status" value="1"/>
</dbReference>
<feature type="compositionally biased region" description="Low complexity" evidence="6">
    <location>
        <begin position="11"/>
        <end position="22"/>
    </location>
</feature>
<dbReference type="GO" id="GO:0003677">
    <property type="term" value="F:DNA binding"/>
    <property type="evidence" value="ECO:0007669"/>
    <property type="project" value="UniProtKB-KW"/>
</dbReference>
<feature type="domain" description="RNA polymerase sigma-70 region 2" evidence="7">
    <location>
        <begin position="78"/>
        <end position="144"/>
    </location>
</feature>
<dbReference type="InterPro" id="IPR007627">
    <property type="entry name" value="RNA_pol_sigma70_r2"/>
</dbReference>
<dbReference type="AlphaFoldDB" id="A0A1H9B699"/>
<dbReference type="SUPFAM" id="SSF88659">
    <property type="entry name" value="Sigma3 and sigma4 domains of RNA polymerase sigma factors"/>
    <property type="match status" value="1"/>
</dbReference>
<comment type="similarity">
    <text evidence="1">Belongs to the sigma-70 factor family. ECF subfamily.</text>
</comment>
<feature type="region of interest" description="Disordered" evidence="6">
    <location>
        <begin position="156"/>
        <end position="175"/>
    </location>
</feature>
<dbReference type="PANTHER" id="PTHR43133:SF50">
    <property type="entry name" value="ECF RNA POLYMERASE SIGMA FACTOR SIGM"/>
    <property type="match status" value="1"/>
</dbReference>
<evidence type="ECO:0000256" key="5">
    <source>
        <dbReference type="ARBA" id="ARBA00023163"/>
    </source>
</evidence>
<proteinExistence type="inferred from homology"/>
<name>A0A1H9B699_9ACTN</name>
<feature type="region of interest" description="Disordered" evidence="6">
    <location>
        <begin position="1"/>
        <end position="62"/>
    </location>
</feature>
<sequence>MTEGQAPHPTPGAAATATDDPAPGSPGPGGPGTDDREPGGRGSRGADPSSPEPGSPGPSDAELLRAHVEGDPQAFSTLVRRHQDRLWAVALRVMGGPDDAADALQDAYVAAFRRAGTFRGDAQVTTWLHRVVVNACLDRLRRAKVRAADPLPEDLDRAELLGREPERDPLEEQERQDAVADALQTLNPDQRAALVLVDMQGYSVDEAARILGCAPGTVKSRCARGRARLVPLLTHLRDPPDERQGAPP</sequence>